<evidence type="ECO:0000313" key="1">
    <source>
        <dbReference type="EMBL" id="SNS18568.1"/>
    </source>
</evidence>
<dbReference type="RefSeq" id="WP_089367311.1">
    <property type="nucleotide sequence ID" value="NZ_CP023864.1"/>
</dbReference>
<dbReference type="EMBL" id="FZNZ01000063">
    <property type="protein sequence ID" value="SNS18568.1"/>
    <property type="molecule type" value="Genomic_DNA"/>
</dbReference>
<accession>A0A2K9HBH9</accession>
<sequence>MKKIYPVVFILVFCVTILSCKGLSNGNNMKTKFSWDFYVSSPVHYSSELKYAKAFYGDKGEETVDVFDETAMAGLGNVTATPFSVNPPQGEISIPKGIDMVWVSIADKKIYRANIKFSPKIQNKLLKAFREGFYSHWRESNMDFNEFNVTILPEGHLWLYLGIGNLRRVLICDSLRGEETHMTLKEFSEGFYNAFQTVDSLCSDENENSFFNKHGSEYDKIWAFYVQRFNYQFDIQFENKQTELRKGQFVINFANGEILNHDDHGYFEQPSRPNKMEFQWITDGMLYTGHFYFDEEEVKKAFMEVYGNNPTQAGKLIVQVSKYNNWFDIYLEADNKKYKFEKTKIHVFKQGVNDSDDKAVVIYNNHREINSKYIHFIGE</sequence>
<dbReference type="PROSITE" id="PS51257">
    <property type="entry name" value="PROKAR_LIPOPROTEIN"/>
    <property type="match status" value="1"/>
</dbReference>
<evidence type="ECO:0000313" key="2">
    <source>
        <dbReference type="Proteomes" id="UP000198427"/>
    </source>
</evidence>
<organism evidence="1 2">
    <name type="scientific">Prevotella jejuni</name>
    <dbReference type="NCBI Taxonomy" id="1177574"/>
    <lineage>
        <taxon>Bacteria</taxon>
        <taxon>Pseudomonadati</taxon>
        <taxon>Bacteroidota</taxon>
        <taxon>Bacteroidia</taxon>
        <taxon>Bacteroidales</taxon>
        <taxon>Prevotellaceae</taxon>
        <taxon>Prevotella</taxon>
    </lineage>
</organism>
<protein>
    <submittedName>
        <fullName evidence="1">Uncharacterized protein</fullName>
    </submittedName>
</protein>
<gene>
    <name evidence="1" type="ORF">SAMN06265364_1638</name>
</gene>
<comment type="caution">
    <text evidence="1">The sequence shown here is derived from an EMBL/GenBank/DDBJ whole genome shotgun (WGS) entry which is preliminary data.</text>
</comment>
<dbReference type="InterPro" id="IPR021326">
    <property type="entry name" value="DUF2931"/>
</dbReference>
<dbReference type="Proteomes" id="UP000198427">
    <property type="component" value="Unassembled WGS sequence"/>
</dbReference>
<dbReference type="Pfam" id="PF11153">
    <property type="entry name" value="DUF2931"/>
    <property type="match status" value="1"/>
</dbReference>
<dbReference type="KEGG" id="pje:CRM71_11510"/>
<proteinExistence type="predicted"/>
<keyword evidence="2" id="KW-1185">Reference proteome</keyword>
<dbReference type="AlphaFoldDB" id="A0A2K9HBH9"/>
<name>A0A2K9HBH9_9BACT</name>
<dbReference type="OrthoDB" id="5702951at2"/>
<dbReference type="GeneID" id="94030003"/>
<reference evidence="1 2" key="1">
    <citation type="submission" date="2017-06" db="EMBL/GenBank/DDBJ databases">
        <authorList>
            <person name="Varghese N."/>
            <person name="Submissions S."/>
        </authorList>
    </citation>
    <scope>NUCLEOTIDE SEQUENCE [LARGE SCALE GENOMIC DNA]</scope>
    <source>
        <strain evidence="1 2">DSM 26989</strain>
    </source>
</reference>